<dbReference type="GO" id="GO:0016616">
    <property type="term" value="F:oxidoreductase activity, acting on the CH-OH group of donors, NAD or NADP as acceptor"/>
    <property type="evidence" value="ECO:0007669"/>
    <property type="project" value="TreeGrafter"/>
</dbReference>
<dbReference type="Pfam" id="PF00106">
    <property type="entry name" value="adh_short"/>
    <property type="match status" value="1"/>
</dbReference>
<reference evidence="4 5" key="1">
    <citation type="submission" date="2015-01" db="EMBL/GenBank/DDBJ databases">
        <title>The Genome Sequence of Capronia semiimmersa CBS27337.</title>
        <authorList>
            <consortium name="The Broad Institute Genomics Platform"/>
            <person name="Cuomo C."/>
            <person name="de Hoog S."/>
            <person name="Gorbushina A."/>
            <person name="Stielow B."/>
            <person name="Teixiera M."/>
            <person name="Abouelleil A."/>
            <person name="Chapman S.B."/>
            <person name="Priest M."/>
            <person name="Young S.K."/>
            <person name="Wortman J."/>
            <person name="Nusbaum C."/>
            <person name="Birren B."/>
        </authorList>
    </citation>
    <scope>NUCLEOTIDE SEQUENCE [LARGE SCALE GENOMIC DNA]</scope>
    <source>
        <strain evidence="4 5">CBS 27337</strain>
    </source>
</reference>
<evidence type="ECO:0000256" key="2">
    <source>
        <dbReference type="ARBA" id="ARBA00023002"/>
    </source>
</evidence>
<dbReference type="SUPFAM" id="SSF51735">
    <property type="entry name" value="NAD(P)-binding Rossmann-fold domains"/>
    <property type="match status" value="1"/>
</dbReference>
<evidence type="ECO:0000256" key="3">
    <source>
        <dbReference type="RuleBase" id="RU000363"/>
    </source>
</evidence>
<dbReference type="STRING" id="5601.A0A0D2GJ82"/>
<dbReference type="InterPro" id="IPR002347">
    <property type="entry name" value="SDR_fam"/>
</dbReference>
<dbReference type="Proteomes" id="UP000054266">
    <property type="component" value="Unassembled WGS sequence"/>
</dbReference>
<comment type="similarity">
    <text evidence="1 3">Belongs to the short-chain dehydrogenases/reductases (SDR) family.</text>
</comment>
<evidence type="ECO:0000313" key="4">
    <source>
        <dbReference type="EMBL" id="KIW72424.1"/>
    </source>
</evidence>
<organism evidence="4 5">
    <name type="scientific">Phialophora macrospora</name>
    <dbReference type="NCBI Taxonomy" id="1851006"/>
    <lineage>
        <taxon>Eukaryota</taxon>
        <taxon>Fungi</taxon>
        <taxon>Dikarya</taxon>
        <taxon>Ascomycota</taxon>
        <taxon>Pezizomycotina</taxon>
        <taxon>Eurotiomycetes</taxon>
        <taxon>Chaetothyriomycetidae</taxon>
        <taxon>Chaetothyriales</taxon>
        <taxon>Herpotrichiellaceae</taxon>
        <taxon>Phialophora</taxon>
    </lineage>
</organism>
<evidence type="ECO:0000256" key="1">
    <source>
        <dbReference type="ARBA" id="ARBA00006484"/>
    </source>
</evidence>
<dbReference type="PRINTS" id="PR00081">
    <property type="entry name" value="GDHRDH"/>
</dbReference>
<gene>
    <name evidence="4" type="ORF">PV04_00619</name>
</gene>
<dbReference type="PRINTS" id="PR00080">
    <property type="entry name" value="SDRFAMILY"/>
</dbReference>
<dbReference type="PANTHER" id="PTHR42760">
    <property type="entry name" value="SHORT-CHAIN DEHYDROGENASES/REDUCTASES FAMILY MEMBER"/>
    <property type="match status" value="1"/>
</dbReference>
<name>A0A0D2GJ82_9EURO</name>
<dbReference type="Gene3D" id="3.40.50.720">
    <property type="entry name" value="NAD(P)-binding Rossmann-like Domain"/>
    <property type="match status" value="1"/>
</dbReference>
<keyword evidence="5" id="KW-1185">Reference proteome</keyword>
<keyword evidence="2" id="KW-0560">Oxidoreductase</keyword>
<protein>
    <submittedName>
        <fullName evidence="4">Uncharacterized protein</fullName>
    </submittedName>
</protein>
<dbReference type="InterPro" id="IPR036291">
    <property type="entry name" value="NAD(P)-bd_dom_sf"/>
</dbReference>
<accession>A0A0D2GJ82</accession>
<proteinExistence type="inferred from homology"/>
<sequence>MDNLPTDVFVTSSAYTPTVYRGQYPSIDPASPALSQAGKVVIITGASDGIGQRGFGPAFAKAKPRAIILVGRSAAKLAATENALRRISNDVEYMSFSVDIADQASVDALYQTIEANYGHADVLINNAGVNMSQALLGEADVTSWWTDFEVNVKGTFMMSRAFLSLLGTERHGTIVNLSAGIATAVFPTWSSYSITKLAALKLAEYVAAEYPNVNAVALQPGVVDTDMVLESFKRFALDTPELVGGTGVWLATDAARFLTGRFISANWSVDDLVRRKDVILVGNDLKVIYQGTFGLDQFR</sequence>
<evidence type="ECO:0000313" key="5">
    <source>
        <dbReference type="Proteomes" id="UP000054266"/>
    </source>
</evidence>
<dbReference type="AlphaFoldDB" id="A0A0D2GJ82"/>
<dbReference type="EMBL" id="KN846956">
    <property type="protein sequence ID" value="KIW72424.1"/>
    <property type="molecule type" value="Genomic_DNA"/>
</dbReference>
<dbReference type="CDD" id="cd05233">
    <property type="entry name" value="SDR_c"/>
    <property type="match status" value="1"/>
</dbReference>
<dbReference type="HOGENOM" id="CLU_010194_8_0_1"/>
<dbReference type="PANTHER" id="PTHR42760:SF37">
    <property type="entry name" value="CLAVALDEHYDE DEHYDROGENASE"/>
    <property type="match status" value="1"/>
</dbReference>